<keyword evidence="6" id="KW-0902">Two-component regulatory system</keyword>
<keyword evidence="7" id="KW-0175">Coiled coil</keyword>
<dbReference type="Pfam" id="PF13185">
    <property type="entry name" value="GAF_2"/>
    <property type="match status" value="1"/>
</dbReference>
<evidence type="ECO:0000256" key="6">
    <source>
        <dbReference type="ARBA" id="ARBA00023012"/>
    </source>
</evidence>
<accession>A0A1F5YYI5</accession>
<dbReference type="Pfam" id="PF00512">
    <property type="entry name" value="HisKA"/>
    <property type="match status" value="1"/>
</dbReference>
<dbReference type="InterPro" id="IPR036097">
    <property type="entry name" value="HisK_dim/P_sf"/>
</dbReference>
<organism evidence="10 11">
    <name type="scientific">Candidatus Glassbacteria bacterium RIFCSPLOWO2_12_FULL_58_11</name>
    <dbReference type="NCBI Taxonomy" id="1817867"/>
    <lineage>
        <taxon>Bacteria</taxon>
        <taxon>Candidatus Glassiibacteriota</taxon>
    </lineage>
</organism>
<dbReference type="PANTHER" id="PTHR43065:SF10">
    <property type="entry name" value="PEROXIDE STRESS-ACTIVATED HISTIDINE KINASE MAK3"/>
    <property type="match status" value="1"/>
</dbReference>
<proteinExistence type="predicted"/>
<feature type="domain" description="GAF" evidence="8">
    <location>
        <begin position="38"/>
        <end position="179"/>
    </location>
</feature>
<evidence type="ECO:0000256" key="1">
    <source>
        <dbReference type="ARBA" id="ARBA00022553"/>
    </source>
</evidence>
<evidence type="ECO:0000259" key="8">
    <source>
        <dbReference type="SMART" id="SM00065"/>
    </source>
</evidence>
<dbReference type="SUPFAM" id="SSF47384">
    <property type="entry name" value="Homodimeric domain of signal transducing histidine kinase"/>
    <property type="match status" value="1"/>
</dbReference>
<keyword evidence="3" id="KW-0547">Nucleotide-binding</keyword>
<gene>
    <name evidence="10" type="ORF">A3F83_14785</name>
</gene>
<dbReference type="SUPFAM" id="SSF55781">
    <property type="entry name" value="GAF domain-like"/>
    <property type="match status" value="1"/>
</dbReference>
<evidence type="ECO:0000256" key="3">
    <source>
        <dbReference type="ARBA" id="ARBA00022741"/>
    </source>
</evidence>
<sequence length="302" mass="33121">QTDNQIMKNIESAPNIEENGSELEVLFRISQVIQSCSAPETTYKSVLDLLEQLVDFEFAALFIYDEGLKKLNLVADKGHAVDLIQPVSFDMGNGLSAWVAKQKRPILLSELHRGKSEDKTPVRSFLSIPLLLGDRVIGVMNFGHTRAGSFNRHNLQVLTIAAGQLSVIIERTLYFNRLAETNRALEEANLQLKAAQQALVERERLAAVGEVAVTVNHEINNPLTVIIGNAELLLKDLAAAEPGVLAKVGNIVTESKRIAQITRALRRIDRPVSVDYLPGGAKMIRLDTGEAAPKRQVSSGSK</sequence>
<dbReference type="InterPro" id="IPR029016">
    <property type="entry name" value="GAF-like_dom_sf"/>
</dbReference>
<evidence type="ECO:0008006" key="12">
    <source>
        <dbReference type="Google" id="ProtNLM"/>
    </source>
</evidence>
<reference evidence="10 11" key="1">
    <citation type="journal article" date="2016" name="Nat. Commun.">
        <title>Thousands of microbial genomes shed light on interconnected biogeochemical processes in an aquifer system.</title>
        <authorList>
            <person name="Anantharaman K."/>
            <person name="Brown C.T."/>
            <person name="Hug L.A."/>
            <person name="Sharon I."/>
            <person name="Castelle C.J."/>
            <person name="Probst A.J."/>
            <person name="Thomas B.C."/>
            <person name="Singh A."/>
            <person name="Wilkins M.J."/>
            <person name="Karaoz U."/>
            <person name="Brodie E.L."/>
            <person name="Williams K.H."/>
            <person name="Hubbard S.S."/>
            <person name="Banfield J.F."/>
        </authorList>
    </citation>
    <scope>NUCLEOTIDE SEQUENCE [LARGE SCALE GENOMIC DNA]</scope>
</reference>
<dbReference type="InterPro" id="IPR003661">
    <property type="entry name" value="HisK_dim/P_dom"/>
</dbReference>
<dbReference type="Gene3D" id="1.10.287.130">
    <property type="match status" value="1"/>
</dbReference>
<dbReference type="SMART" id="SM00388">
    <property type="entry name" value="HisKA"/>
    <property type="match status" value="1"/>
</dbReference>
<name>A0A1F5YYI5_9BACT</name>
<dbReference type="InterPro" id="IPR003018">
    <property type="entry name" value="GAF"/>
</dbReference>
<dbReference type="Proteomes" id="UP000179129">
    <property type="component" value="Unassembled WGS sequence"/>
</dbReference>
<evidence type="ECO:0000256" key="7">
    <source>
        <dbReference type="SAM" id="Coils"/>
    </source>
</evidence>
<dbReference type="EMBL" id="MFIX01000074">
    <property type="protein sequence ID" value="OGG05241.1"/>
    <property type="molecule type" value="Genomic_DNA"/>
</dbReference>
<dbReference type="GO" id="GO:0000155">
    <property type="term" value="F:phosphorelay sensor kinase activity"/>
    <property type="evidence" value="ECO:0007669"/>
    <property type="project" value="InterPro"/>
</dbReference>
<dbReference type="AlphaFoldDB" id="A0A1F5YYI5"/>
<evidence type="ECO:0000256" key="2">
    <source>
        <dbReference type="ARBA" id="ARBA00022679"/>
    </source>
</evidence>
<dbReference type="Gene3D" id="3.30.450.40">
    <property type="match status" value="1"/>
</dbReference>
<keyword evidence="2" id="KW-0808">Transferase</keyword>
<evidence type="ECO:0000313" key="11">
    <source>
        <dbReference type="Proteomes" id="UP000179129"/>
    </source>
</evidence>
<protein>
    <recommendedName>
        <fullName evidence="12">GAF domain-containing protein</fullName>
    </recommendedName>
</protein>
<evidence type="ECO:0000259" key="9">
    <source>
        <dbReference type="SMART" id="SM00388"/>
    </source>
</evidence>
<evidence type="ECO:0000256" key="5">
    <source>
        <dbReference type="ARBA" id="ARBA00022840"/>
    </source>
</evidence>
<keyword evidence="1" id="KW-0597">Phosphoprotein</keyword>
<feature type="coiled-coil region" evidence="7">
    <location>
        <begin position="175"/>
        <end position="205"/>
    </location>
</feature>
<evidence type="ECO:0000256" key="4">
    <source>
        <dbReference type="ARBA" id="ARBA00022777"/>
    </source>
</evidence>
<feature type="domain" description="Signal transduction histidine kinase dimerisation/phosphoacceptor" evidence="9">
    <location>
        <begin position="207"/>
        <end position="274"/>
    </location>
</feature>
<dbReference type="GO" id="GO:0005524">
    <property type="term" value="F:ATP binding"/>
    <property type="evidence" value="ECO:0007669"/>
    <property type="project" value="UniProtKB-KW"/>
</dbReference>
<dbReference type="SMART" id="SM00065">
    <property type="entry name" value="GAF"/>
    <property type="match status" value="1"/>
</dbReference>
<keyword evidence="5" id="KW-0067">ATP-binding</keyword>
<comment type="caution">
    <text evidence="10">The sequence shown here is derived from an EMBL/GenBank/DDBJ whole genome shotgun (WGS) entry which is preliminary data.</text>
</comment>
<evidence type="ECO:0000313" key="10">
    <source>
        <dbReference type="EMBL" id="OGG05241.1"/>
    </source>
</evidence>
<keyword evidence="4" id="KW-0418">Kinase</keyword>
<dbReference type="PANTHER" id="PTHR43065">
    <property type="entry name" value="SENSOR HISTIDINE KINASE"/>
    <property type="match status" value="1"/>
</dbReference>
<feature type="non-terminal residue" evidence="10">
    <location>
        <position position="1"/>
    </location>
</feature>
<dbReference type="STRING" id="1817867.A3F83_14785"/>
<dbReference type="CDD" id="cd00082">
    <property type="entry name" value="HisKA"/>
    <property type="match status" value="1"/>
</dbReference>